<name>A0A0N5CZC0_THECL</name>
<evidence type="ECO:0000313" key="4">
    <source>
        <dbReference type="Proteomes" id="UP000276776"/>
    </source>
</evidence>
<gene>
    <name evidence="3" type="ORF">TCLT_LOCUS5820</name>
</gene>
<keyword evidence="2" id="KW-0732">Signal</keyword>
<organism evidence="5">
    <name type="scientific">Thelazia callipaeda</name>
    <name type="common">Oriental eyeworm</name>
    <name type="synonym">Parasitic nematode</name>
    <dbReference type="NCBI Taxonomy" id="103827"/>
    <lineage>
        <taxon>Eukaryota</taxon>
        <taxon>Metazoa</taxon>
        <taxon>Ecdysozoa</taxon>
        <taxon>Nematoda</taxon>
        <taxon>Chromadorea</taxon>
        <taxon>Rhabditida</taxon>
        <taxon>Spirurina</taxon>
        <taxon>Spiruromorpha</taxon>
        <taxon>Thelazioidea</taxon>
        <taxon>Thelaziidae</taxon>
        <taxon>Thelazia</taxon>
    </lineage>
</organism>
<evidence type="ECO:0000256" key="2">
    <source>
        <dbReference type="SAM" id="SignalP"/>
    </source>
</evidence>
<reference evidence="5" key="1">
    <citation type="submission" date="2017-02" db="UniProtKB">
        <authorList>
            <consortium name="WormBaseParasite"/>
        </authorList>
    </citation>
    <scope>IDENTIFICATION</scope>
</reference>
<feature type="compositionally biased region" description="Basic and acidic residues" evidence="1">
    <location>
        <begin position="70"/>
        <end position="80"/>
    </location>
</feature>
<feature type="signal peptide" evidence="2">
    <location>
        <begin position="1"/>
        <end position="16"/>
    </location>
</feature>
<protein>
    <submittedName>
        <fullName evidence="5">Secreted protein</fullName>
    </submittedName>
</protein>
<dbReference type="Proteomes" id="UP000276776">
    <property type="component" value="Unassembled WGS sequence"/>
</dbReference>
<keyword evidence="4" id="KW-1185">Reference proteome</keyword>
<reference evidence="3 4" key="2">
    <citation type="submission" date="2018-11" db="EMBL/GenBank/DDBJ databases">
        <authorList>
            <consortium name="Pathogen Informatics"/>
        </authorList>
    </citation>
    <scope>NUCLEOTIDE SEQUENCE [LARGE SCALE GENOMIC DNA]</scope>
</reference>
<feature type="chain" id="PRO_5043126510" evidence="2">
    <location>
        <begin position="17"/>
        <end position="95"/>
    </location>
</feature>
<evidence type="ECO:0000256" key="1">
    <source>
        <dbReference type="SAM" id="MobiDB-lite"/>
    </source>
</evidence>
<feature type="compositionally biased region" description="Polar residues" evidence="1">
    <location>
        <begin position="53"/>
        <end position="69"/>
    </location>
</feature>
<evidence type="ECO:0000313" key="3">
    <source>
        <dbReference type="EMBL" id="VDN03110.1"/>
    </source>
</evidence>
<dbReference type="EMBL" id="UYYF01004366">
    <property type="protein sequence ID" value="VDN03110.1"/>
    <property type="molecule type" value="Genomic_DNA"/>
</dbReference>
<dbReference type="WBParaSite" id="TCLT_0000583101-mRNA-1">
    <property type="protein sequence ID" value="TCLT_0000583101-mRNA-1"/>
    <property type="gene ID" value="TCLT_0000583101"/>
</dbReference>
<evidence type="ECO:0000313" key="5">
    <source>
        <dbReference type="WBParaSite" id="TCLT_0000583101-mRNA-1"/>
    </source>
</evidence>
<accession>A0A0N5CZC0</accession>
<feature type="region of interest" description="Disordered" evidence="1">
    <location>
        <begin position="51"/>
        <end position="95"/>
    </location>
</feature>
<sequence>MLCMLIFTLVVKQAYQLSGPGGVGSHSLAGWPVFACFALVRFDLVHENKDGTTSRTRQAYQHTLQQHQAGQDKTRQDKTGQGRAGQGRAGQDRTG</sequence>
<dbReference type="AlphaFoldDB" id="A0A0N5CZC0"/>
<proteinExistence type="predicted"/>